<accession>A0ACB9I5Q3</accession>
<evidence type="ECO:0000313" key="2">
    <source>
        <dbReference type="Proteomes" id="UP001056120"/>
    </source>
</evidence>
<protein>
    <submittedName>
        <fullName evidence="1">Uncharacterized protein</fullName>
    </submittedName>
</protein>
<evidence type="ECO:0000313" key="1">
    <source>
        <dbReference type="EMBL" id="KAI3802700.1"/>
    </source>
</evidence>
<gene>
    <name evidence="1" type="ORF">L1987_30841</name>
</gene>
<reference evidence="1 2" key="2">
    <citation type="journal article" date="2022" name="Mol. Ecol. Resour.">
        <title>The genomes of chicory, endive, great burdock and yacon provide insights into Asteraceae paleo-polyploidization history and plant inulin production.</title>
        <authorList>
            <person name="Fan W."/>
            <person name="Wang S."/>
            <person name="Wang H."/>
            <person name="Wang A."/>
            <person name="Jiang F."/>
            <person name="Liu H."/>
            <person name="Zhao H."/>
            <person name="Xu D."/>
            <person name="Zhang Y."/>
        </authorList>
    </citation>
    <scope>NUCLEOTIDE SEQUENCE [LARGE SCALE GENOMIC DNA]</scope>
    <source>
        <strain evidence="2">cv. Yunnan</strain>
        <tissue evidence="1">Leaves</tissue>
    </source>
</reference>
<name>A0ACB9I5Q3_9ASTR</name>
<keyword evidence="2" id="KW-1185">Reference proteome</keyword>
<proteinExistence type="predicted"/>
<organism evidence="1 2">
    <name type="scientific">Smallanthus sonchifolius</name>
    <dbReference type="NCBI Taxonomy" id="185202"/>
    <lineage>
        <taxon>Eukaryota</taxon>
        <taxon>Viridiplantae</taxon>
        <taxon>Streptophyta</taxon>
        <taxon>Embryophyta</taxon>
        <taxon>Tracheophyta</taxon>
        <taxon>Spermatophyta</taxon>
        <taxon>Magnoliopsida</taxon>
        <taxon>eudicotyledons</taxon>
        <taxon>Gunneridae</taxon>
        <taxon>Pentapetalae</taxon>
        <taxon>asterids</taxon>
        <taxon>campanulids</taxon>
        <taxon>Asterales</taxon>
        <taxon>Asteraceae</taxon>
        <taxon>Asteroideae</taxon>
        <taxon>Heliantheae alliance</taxon>
        <taxon>Millerieae</taxon>
        <taxon>Smallanthus</taxon>
    </lineage>
</organism>
<comment type="caution">
    <text evidence="1">The sequence shown here is derived from an EMBL/GenBank/DDBJ whole genome shotgun (WGS) entry which is preliminary data.</text>
</comment>
<dbReference type="EMBL" id="CM042027">
    <property type="protein sequence ID" value="KAI3802700.1"/>
    <property type="molecule type" value="Genomic_DNA"/>
</dbReference>
<sequence length="134" mass="15738">MAFQRGDQVEVLNKEEGFEGSYFPAYIIPRISNKEYIVQYKTLVQGDGSGPLREVFSTDKIRPKPWDIVATDFCLSEVVDAYDNDGWWVGKIIRKMGSKYLVYFKSSSEKKAYPLHWLRVHQEWKDGVWEYSKK</sequence>
<dbReference type="Proteomes" id="UP001056120">
    <property type="component" value="Linkage Group LG10"/>
</dbReference>
<reference evidence="2" key="1">
    <citation type="journal article" date="2022" name="Mol. Ecol. Resour.">
        <title>The genomes of chicory, endive, great burdock and yacon provide insights into Asteraceae palaeo-polyploidization history and plant inulin production.</title>
        <authorList>
            <person name="Fan W."/>
            <person name="Wang S."/>
            <person name="Wang H."/>
            <person name="Wang A."/>
            <person name="Jiang F."/>
            <person name="Liu H."/>
            <person name="Zhao H."/>
            <person name="Xu D."/>
            <person name="Zhang Y."/>
        </authorList>
    </citation>
    <scope>NUCLEOTIDE SEQUENCE [LARGE SCALE GENOMIC DNA]</scope>
    <source>
        <strain evidence="2">cv. Yunnan</strain>
    </source>
</reference>